<proteinExistence type="predicted"/>
<evidence type="ECO:0000313" key="2">
    <source>
        <dbReference type="Proteomes" id="UP000005945"/>
    </source>
</evidence>
<reference evidence="1 2" key="2">
    <citation type="submission" date="2007-09" db="EMBL/GenBank/DDBJ databases">
        <authorList>
            <person name="Fulton L."/>
            <person name="Clifton S."/>
            <person name="Fulton B."/>
            <person name="Xu J."/>
            <person name="Minx P."/>
            <person name="Pepin K.H."/>
            <person name="Johnson M."/>
            <person name="Thiruvilangam P."/>
            <person name="Bhonagiri V."/>
            <person name="Nash W.E."/>
            <person name="Mardis E.R."/>
            <person name="Wilson R.K."/>
        </authorList>
    </citation>
    <scope>NUCLEOTIDE SEQUENCE [LARGE SCALE GENOMIC DNA]</scope>
    <source>
        <strain evidence="1 2">M21/2</strain>
    </source>
</reference>
<dbReference type="EMBL" id="ABED02000022">
    <property type="protein sequence ID" value="EDP22192.1"/>
    <property type="molecule type" value="Genomic_DNA"/>
</dbReference>
<reference evidence="1 2" key="1">
    <citation type="submission" date="2007-09" db="EMBL/GenBank/DDBJ databases">
        <title>Draft genome sequence of Faecalibacterium prausnitzii M21/2.</title>
        <authorList>
            <person name="Sudarsanam P."/>
            <person name="Ley R."/>
            <person name="Guruge J."/>
            <person name="Turnbaugh P.J."/>
            <person name="Mahowald M."/>
            <person name="Liep D."/>
            <person name="Gordon J."/>
        </authorList>
    </citation>
    <scope>NUCLEOTIDE SEQUENCE [LARGE SCALE GENOMIC DNA]</scope>
    <source>
        <strain evidence="1 2">M21/2</strain>
    </source>
</reference>
<sequence>MRIRAKQSAMDIAVIRCRSQTVRGSKKEATDRGDLFSAYFQRKSRSRRTHHLHDGSFGVALCVR</sequence>
<dbReference type="Proteomes" id="UP000005945">
    <property type="component" value="Unassembled WGS sequence"/>
</dbReference>
<name>A8S9A9_9FIRM</name>
<protein>
    <submittedName>
        <fullName evidence="1">Uncharacterized protein</fullName>
    </submittedName>
</protein>
<comment type="caution">
    <text evidence="1">The sequence shown here is derived from an EMBL/GenBank/DDBJ whole genome shotgun (WGS) entry which is preliminary data.</text>
</comment>
<dbReference type="AlphaFoldDB" id="A8S9A9"/>
<gene>
    <name evidence="1" type="ORF">FAEPRAM212_01001</name>
</gene>
<organism evidence="1 2">
    <name type="scientific">Faecalibacterium prausnitzii M21/2</name>
    <dbReference type="NCBI Taxonomy" id="411485"/>
    <lineage>
        <taxon>Bacteria</taxon>
        <taxon>Bacillati</taxon>
        <taxon>Bacillota</taxon>
        <taxon>Clostridia</taxon>
        <taxon>Eubacteriales</taxon>
        <taxon>Oscillospiraceae</taxon>
        <taxon>Faecalibacterium</taxon>
    </lineage>
</organism>
<evidence type="ECO:0000313" key="1">
    <source>
        <dbReference type="EMBL" id="EDP22192.1"/>
    </source>
</evidence>
<accession>A8S9A9</accession>
<dbReference type="HOGENOM" id="CLU_2861134_0_0_9"/>